<dbReference type="InParanoid" id="A0A136JD09"/>
<evidence type="ECO:0000313" key="5">
    <source>
        <dbReference type="Proteomes" id="UP000070501"/>
    </source>
</evidence>
<evidence type="ECO:0000313" key="4">
    <source>
        <dbReference type="EMBL" id="KXJ95027.1"/>
    </source>
</evidence>
<name>A0A136JD09_9PEZI</name>
<dbReference type="PROSITE" id="PS00463">
    <property type="entry name" value="ZN2_CY6_FUNGAL_1"/>
    <property type="match status" value="1"/>
</dbReference>
<dbReference type="PROSITE" id="PS50048">
    <property type="entry name" value="ZN2_CY6_FUNGAL_2"/>
    <property type="match status" value="1"/>
</dbReference>
<dbReference type="Pfam" id="PF00172">
    <property type="entry name" value="Zn_clus"/>
    <property type="match status" value="1"/>
</dbReference>
<keyword evidence="5" id="KW-1185">Reference proteome</keyword>
<dbReference type="OrthoDB" id="4220372at2759"/>
<dbReference type="PANTHER" id="PTHR38791:SF5">
    <property type="entry name" value="TRANSCRIPTION FACTOR DBAG-RELATED"/>
    <property type="match status" value="1"/>
</dbReference>
<dbReference type="SMART" id="SM00066">
    <property type="entry name" value="GAL4"/>
    <property type="match status" value="1"/>
</dbReference>
<feature type="compositionally biased region" description="Low complexity" evidence="2">
    <location>
        <begin position="74"/>
        <end position="103"/>
    </location>
</feature>
<accession>A0A136JD09</accession>
<feature type="domain" description="Zn(2)-C6 fungal-type" evidence="3">
    <location>
        <begin position="10"/>
        <end position="38"/>
    </location>
</feature>
<feature type="region of interest" description="Disordered" evidence="2">
    <location>
        <begin position="58"/>
        <end position="103"/>
    </location>
</feature>
<protein>
    <recommendedName>
        <fullName evidence="3">Zn(2)-C6 fungal-type domain-containing protein</fullName>
    </recommendedName>
</protein>
<evidence type="ECO:0000259" key="3">
    <source>
        <dbReference type="PROSITE" id="PS50048"/>
    </source>
</evidence>
<dbReference type="STRING" id="196109.A0A136JD09"/>
<dbReference type="Proteomes" id="UP000070501">
    <property type="component" value="Unassembled WGS sequence"/>
</dbReference>
<dbReference type="InterPro" id="IPR036864">
    <property type="entry name" value="Zn2-C6_fun-type_DNA-bd_sf"/>
</dbReference>
<gene>
    <name evidence="4" type="ORF">Micbo1qcDRAFT_156824</name>
</gene>
<evidence type="ECO:0000256" key="2">
    <source>
        <dbReference type="SAM" id="MobiDB-lite"/>
    </source>
</evidence>
<feature type="non-terminal residue" evidence="4">
    <location>
        <position position="103"/>
    </location>
</feature>
<reference evidence="5" key="1">
    <citation type="submission" date="2016-02" db="EMBL/GenBank/DDBJ databases">
        <title>Draft genome sequence of Microdochium bolleyi, a fungal endophyte of beachgrass.</title>
        <authorList>
            <consortium name="DOE Joint Genome Institute"/>
            <person name="David A.S."/>
            <person name="May G."/>
            <person name="Haridas S."/>
            <person name="Lim J."/>
            <person name="Wang M."/>
            <person name="Labutti K."/>
            <person name="Lipzen A."/>
            <person name="Barry K."/>
            <person name="Grigoriev I.V."/>
        </authorList>
    </citation>
    <scope>NUCLEOTIDE SEQUENCE [LARGE SCALE GENOMIC DNA]</scope>
    <source>
        <strain evidence="5">J235TASD1</strain>
    </source>
</reference>
<dbReference type="EMBL" id="KQ964246">
    <property type="protein sequence ID" value="KXJ95027.1"/>
    <property type="molecule type" value="Genomic_DNA"/>
</dbReference>
<organism evidence="4 5">
    <name type="scientific">Microdochium bolleyi</name>
    <dbReference type="NCBI Taxonomy" id="196109"/>
    <lineage>
        <taxon>Eukaryota</taxon>
        <taxon>Fungi</taxon>
        <taxon>Dikarya</taxon>
        <taxon>Ascomycota</taxon>
        <taxon>Pezizomycotina</taxon>
        <taxon>Sordariomycetes</taxon>
        <taxon>Xylariomycetidae</taxon>
        <taxon>Xylariales</taxon>
        <taxon>Microdochiaceae</taxon>
        <taxon>Microdochium</taxon>
    </lineage>
</organism>
<keyword evidence="1" id="KW-0539">Nucleus</keyword>
<dbReference type="SUPFAM" id="SSF57701">
    <property type="entry name" value="Zn2/Cys6 DNA-binding domain"/>
    <property type="match status" value="1"/>
</dbReference>
<dbReference type="Gene3D" id="4.10.240.10">
    <property type="entry name" value="Zn(2)-C6 fungal-type DNA-binding domain"/>
    <property type="match status" value="1"/>
</dbReference>
<dbReference type="GO" id="GO:0000981">
    <property type="term" value="F:DNA-binding transcription factor activity, RNA polymerase II-specific"/>
    <property type="evidence" value="ECO:0007669"/>
    <property type="project" value="InterPro"/>
</dbReference>
<dbReference type="GO" id="GO:0008270">
    <property type="term" value="F:zinc ion binding"/>
    <property type="evidence" value="ECO:0007669"/>
    <property type="project" value="InterPro"/>
</dbReference>
<dbReference type="PANTHER" id="PTHR38791">
    <property type="entry name" value="ZN(II)2CYS6 TRANSCRIPTION FACTOR (EUROFUNG)-RELATED-RELATED"/>
    <property type="match status" value="1"/>
</dbReference>
<dbReference type="InterPro" id="IPR053175">
    <property type="entry name" value="DHMBA_Reg_Transcription_Factor"/>
</dbReference>
<sequence length="103" mass="10919">MVYTGKPSKSCEACRLRKKRCDKAVPGCGQCRRQGTTCPGYRDLLSLSFRNETARVIGKANAQRPSSGKHDPSDGVSPSPSPSYSSKSSSSMALVSVPPTSPV</sequence>
<proteinExistence type="predicted"/>
<evidence type="ECO:0000256" key="1">
    <source>
        <dbReference type="ARBA" id="ARBA00023242"/>
    </source>
</evidence>
<dbReference type="CDD" id="cd00067">
    <property type="entry name" value="GAL4"/>
    <property type="match status" value="1"/>
</dbReference>
<dbReference type="AlphaFoldDB" id="A0A136JD09"/>
<dbReference type="InterPro" id="IPR001138">
    <property type="entry name" value="Zn2Cys6_DnaBD"/>
</dbReference>